<dbReference type="InterPro" id="IPR006612">
    <property type="entry name" value="THAP_Znf"/>
</dbReference>
<comment type="similarity">
    <text evidence="3 18">Belongs to the pyrroline-5-carboxylate reductase family.</text>
</comment>
<evidence type="ECO:0000256" key="8">
    <source>
        <dbReference type="ARBA" id="ARBA00022771"/>
    </source>
</evidence>
<dbReference type="OrthoDB" id="10263291at2759"/>
<dbReference type="Gene3D" id="3.40.50.720">
    <property type="entry name" value="NAD(P)-binding Rossmann-like Domain"/>
    <property type="match status" value="1"/>
</dbReference>
<proteinExistence type="inferred from homology"/>
<dbReference type="HAMAP" id="MF_01925">
    <property type="entry name" value="P5C_reductase"/>
    <property type="match status" value="1"/>
</dbReference>
<evidence type="ECO:0000256" key="18">
    <source>
        <dbReference type="RuleBase" id="RU003903"/>
    </source>
</evidence>
<comment type="pathway">
    <text evidence="2 18">Amino-acid biosynthesis; L-proline biosynthesis; L-proline from L-glutamate 5-semialdehyde: step 1/1.</text>
</comment>
<feature type="region of interest" description="Disordered" evidence="19">
    <location>
        <begin position="202"/>
        <end position="227"/>
    </location>
</feature>
<keyword evidence="7" id="KW-0479">Metal-binding</keyword>
<comment type="caution">
    <text evidence="21">The sequence shown here is derived from an EMBL/GenBank/DDBJ whole genome shotgun (WGS) entry which is preliminary data.</text>
</comment>
<evidence type="ECO:0000256" key="2">
    <source>
        <dbReference type="ARBA" id="ARBA00005205"/>
    </source>
</evidence>
<dbReference type="GO" id="GO:0005737">
    <property type="term" value="C:cytoplasm"/>
    <property type="evidence" value="ECO:0007669"/>
    <property type="project" value="UniProtKB-SubCell"/>
</dbReference>
<evidence type="ECO:0000256" key="11">
    <source>
        <dbReference type="ARBA" id="ARBA00023002"/>
    </source>
</evidence>
<evidence type="ECO:0000256" key="13">
    <source>
        <dbReference type="ARBA" id="ARBA00038523"/>
    </source>
</evidence>
<evidence type="ECO:0000256" key="15">
    <source>
        <dbReference type="ARBA" id="ARBA00049875"/>
    </source>
</evidence>
<dbReference type="EC" id="1.5.1.2" evidence="18"/>
<keyword evidence="4" id="KW-0963">Cytoplasm</keyword>
<feature type="domain" description="THAP-type" evidence="20">
    <location>
        <begin position="1"/>
        <end position="92"/>
    </location>
</feature>
<evidence type="ECO:0000256" key="17">
    <source>
        <dbReference type="PROSITE-ProRule" id="PRU00309"/>
    </source>
</evidence>
<keyword evidence="11 18" id="KW-0560">Oxidoreductase</keyword>
<evidence type="ECO:0000256" key="14">
    <source>
        <dbReference type="ARBA" id="ARBA00049867"/>
    </source>
</evidence>
<dbReference type="InterPro" id="IPR029036">
    <property type="entry name" value="P5CR_dimer"/>
</dbReference>
<evidence type="ECO:0000259" key="20">
    <source>
        <dbReference type="PROSITE" id="PS50950"/>
    </source>
</evidence>
<dbReference type="InterPro" id="IPR000304">
    <property type="entry name" value="Pyrroline-COOH_reductase"/>
</dbReference>
<dbReference type="InterPro" id="IPR008927">
    <property type="entry name" value="6-PGluconate_DH-like_C_sf"/>
</dbReference>
<feature type="compositionally biased region" description="Basic and acidic residues" evidence="19">
    <location>
        <begin position="217"/>
        <end position="227"/>
    </location>
</feature>
<comment type="subcellular location">
    <subcellularLocation>
        <location evidence="1">Cytoplasm</location>
    </subcellularLocation>
</comment>
<evidence type="ECO:0000256" key="3">
    <source>
        <dbReference type="ARBA" id="ARBA00005525"/>
    </source>
</evidence>
<feature type="region of interest" description="Disordered" evidence="19">
    <location>
        <begin position="121"/>
        <end position="184"/>
    </location>
</feature>
<evidence type="ECO:0000256" key="19">
    <source>
        <dbReference type="SAM" id="MobiDB-lite"/>
    </source>
</evidence>
<name>A0A9Q1I4D6_CONCO</name>
<evidence type="ECO:0000256" key="7">
    <source>
        <dbReference type="ARBA" id="ARBA00022723"/>
    </source>
</evidence>
<evidence type="ECO:0000256" key="6">
    <source>
        <dbReference type="ARBA" id="ARBA00022650"/>
    </source>
</evidence>
<dbReference type="InterPro" id="IPR028939">
    <property type="entry name" value="P5C_Rdtase_cat_N"/>
</dbReference>
<comment type="catalytic activity">
    <reaction evidence="15">
        <text>L-proline + NAD(+) = (S)-1-pyrroline-5-carboxylate + NADH + 2 H(+)</text>
        <dbReference type="Rhea" id="RHEA:14105"/>
        <dbReference type="ChEBI" id="CHEBI:15378"/>
        <dbReference type="ChEBI" id="CHEBI:17388"/>
        <dbReference type="ChEBI" id="CHEBI:57540"/>
        <dbReference type="ChEBI" id="CHEBI:57945"/>
        <dbReference type="ChEBI" id="CHEBI:60039"/>
        <dbReference type="EC" id="1.5.1.2"/>
    </reaction>
    <physiologicalReaction direction="right-to-left" evidence="15">
        <dbReference type="Rhea" id="RHEA:14107"/>
    </physiologicalReaction>
</comment>
<dbReference type="PANTHER" id="PTHR11645">
    <property type="entry name" value="PYRROLINE-5-CARBOXYLATE REDUCTASE"/>
    <property type="match status" value="1"/>
</dbReference>
<dbReference type="NCBIfam" id="TIGR00112">
    <property type="entry name" value="proC"/>
    <property type="match status" value="1"/>
</dbReference>
<dbReference type="SMART" id="SM00692">
    <property type="entry name" value="DM3"/>
    <property type="match status" value="1"/>
</dbReference>
<dbReference type="SUPFAM" id="SSF51735">
    <property type="entry name" value="NAD(P)-binding Rossmann-fold domains"/>
    <property type="match status" value="1"/>
</dbReference>
<dbReference type="PROSITE" id="PS00521">
    <property type="entry name" value="P5CR"/>
    <property type="match status" value="1"/>
</dbReference>
<keyword evidence="22" id="KW-1185">Reference proteome</keyword>
<dbReference type="SUPFAM" id="SSF48179">
    <property type="entry name" value="6-phosphogluconate dehydrogenase C-terminal domain-like"/>
    <property type="match status" value="1"/>
</dbReference>
<dbReference type="Pfam" id="PF03807">
    <property type="entry name" value="F420_oxidored"/>
    <property type="match status" value="1"/>
</dbReference>
<evidence type="ECO:0000256" key="16">
    <source>
        <dbReference type="ARBA" id="ARBA00049975"/>
    </source>
</evidence>
<keyword evidence="10 18" id="KW-0521">NADP</keyword>
<dbReference type="InterPro" id="IPR053790">
    <property type="entry name" value="P5CR-like_CS"/>
</dbReference>
<keyword evidence="8 17" id="KW-0863">Zinc-finger</keyword>
<dbReference type="SMART" id="SM00980">
    <property type="entry name" value="THAP"/>
    <property type="match status" value="1"/>
</dbReference>
<evidence type="ECO:0000313" key="21">
    <source>
        <dbReference type="EMBL" id="KAJ8279996.1"/>
    </source>
</evidence>
<comment type="function">
    <text evidence="16">Oxidoreductase that catalyzes the last step in proline biosynthesis, which corresponds to the reduction of pyrroline-5-carboxylate (P5C) to L-proline using NAD(P)H. Proline is synthesized from either glutamate or ornithine; both are converted to P5C, and then to proline via pyrroline-5-carboxylate reductases (PYCRs). PYCR3 is exclusively linked to the biosynthesis of proline from ornithine.</text>
</comment>
<reference evidence="21" key="1">
    <citation type="journal article" date="2023" name="Science">
        <title>Genome structures resolve the early diversification of teleost fishes.</title>
        <authorList>
            <person name="Parey E."/>
            <person name="Louis A."/>
            <person name="Montfort J."/>
            <person name="Bouchez O."/>
            <person name="Roques C."/>
            <person name="Iampietro C."/>
            <person name="Lluch J."/>
            <person name="Castinel A."/>
            <person name="Donnadieu C."/>
            <person name="Desvignes T."/>
            <person name="Floi Bucao C."/>
            <person name="Jouanno E."/>
            <person name="Wen M."/>
            <person name="Mejri S."/>
            <person name="Dirks R."/>
            <person name="Jansen H."/>
            <person name="Henkel C."/>
            <person name="Chen W.J."/>
            <person name="Zahm M."/>
            <person name="Cabau C."/>
            <person name="Klopp C."/>
            <person name="Thompson A.W."/>
            <person name="Robinson-Rechavi M."/>
            <person name="Braasch I."/>
            <person name="Lecointre G."/>
            <person name="Bobe J."/>
            <person name="Postlethwait J.H."/>
            <person name="Berthelot C."/>
            <person name="Roest Crollius H."/>
            <person name="Guiguen Y."/>
        </authorList>
    </citation>
    <scope>NUCLEOTIDE SEQUENCE</scope>
    <source>
        <strain evidence="21">Concon-B</strain>
    </source>
</reference>
<evidence type="ECO:0000256" key="1">
    <source>
        <dbReference type="ARBA" id="ARBA00004496"/>
    </source>
</evidence>
<dbReference type="AlphaFoldDB" id="A0A9Q1I4D6"/>
<evidence type="ECO:0000256" key="10">
    <source>
        <dbReference type="ARBA" id="ARBA00022857"/>
    </source>
</evidence>
<dbReference type="FunFam" id="1.10.3730.10:FF:000003">
    <property type="entry name" value="Pyrroline-5-carboxylate reductase 1, mitochondrial"/>
    <property type="match status" value="1"/>
</dbReference>
<dbReference type="EMBL" id="JAFJMO010000004">
    <property type="protein sequence ID" value="KAJ8279996.1"/>
    <property type="molecule type" value="Genomic_DNA"/>
</dbReference>
<protein>
    <recommendedName>
        <fullName evidence="18">Pyrroline-5-carboxylate reductase</fullName>
        <ecNumber evidence="18">1.5.1.2</ecNumber>
    </recommendedName>
</protein>
<evidence type="ECO:0000256" key="12">
    <source>
        <dbReference type="ARBA" id="ARBA00023125"/>
    </source>
</evidence>
<dbReference type="GO" id="GO:0055129">
    <property type="term" value="P:L-proline biosynthetic process"/>
    <property type="evidence" value="ECO:0007669"/>
    <property type="project" value="TreeGrafter"/>
</dbReference>
<evidence type="ECO:0000256" key="5">
    <source>
        <dbReference type="ARBA" id="ARBA00022605"/>
    </source>
</evidence>
<accession>A0A9Q1I4D6</accession>
<gene>
    <name evidence="21" type="ORF">COCON_G00070620</name>
</gene>
<dbReference type="GO" id="GO:0004735">
    <property type="term" value="F:pyrroline-5-carboxylate reductase activity"/>
    <property type="evidence" value="ECO:0007669"/>
    <property type="project" value="UniProtKB-EC"/>
</dbReference>
<dbReference type="PANTHER" id="PTHR11645:SF0">
    <property type="entry name" value="PYRROLINE-5-CARBOXYLATE REDUCTASE 3"/>
    <property type="match status" value="1"/>
</dbReference>
<dbReference type="Proteomes" id="UP001152803">
    <property type="component" value="Unassembled WGS sequence"/>
</dbReference>
<keyword evidence="5 18" id="KW-0028">Amino-acid biosynthesis</keyword>
<dbReference type="SUPFAM" id="SSF57716">
    <property type="entry name" value="Glucocorticoid receptor-like (DNA-binding domain)"/>
    <property type="match status" value="1"/>
</dbReference>
<dbReference type="PROSITE" id="PS50950">
    <property type="entry name" value="ZF_THAP"/>
    <property type="match status" value="1"/>
</dbReference>
<dbReference type="GO" id="GO:0003677">
    <property type="term" value="F:DNA binding"/>
    <property type="evidence" value="ECO:0007669"/>
    <property type="project" value="UniProtKB-UniRule"/>
</dbReference>
<dbReference type="Pfam" id="PF14748">
    <property type="entry name" value="P5CR_dimer"/>
    <property type="match status" value="1"/>
</dbReference>
<dbReference type="GO" id="GO:0008270">
    <property type="term" value="F:zinc ion binding"/>
    <property type="evidence" value="ECO:0007669"/>
    <property type="project" value="UniProtKB-KW"/>
</dbReference>
<comment type="catalytic activity">
    <reaction evidence="14">
        <text>L-proline + NADP(+) = (S)-1-pyrroline-5-carboxylate + NADPH + 2 H(+)</text>
        <dbReference type="Rhea" id="RHEA:14109"/>
        <dbReference type="ChEBI" id="CHEBI:15378"/>
        <dbReference type="ChEBI" id="CHEBI:17388"/>
        <dbReference type="ChEBI" id="CHEBI:57783"/>
        <dbReference type="ChEBI" id="CHEBI:58349"/>
        <dbReference type="ChEBI" id="CHEBI:60039"/>
        <dbReference type="EC" id="1.5.1.2"/>
    </reaction>
    <physiologicalReaction direction="right-to-left" evidence="14">
        <dbReference type="Rhea" id="RHEA:14111"/>
    </physiologicalReaction>
</comment>
<dbReference type="FunFam" id="3.40.50.720:FF:000367">
    <property type="entry name" value="Pyrroline-5-carboxylate reductase"/>
    <property type="match status" value="1"/>
</dbReference>
<comment type="subunit">
    <text evidence="13">Homodecamer; composed of 5 homodimers.</text>
</comment>
<organism evidence="21 22">
    <name type="scientific">Conger conger</name>
    <name type="common">Conger eel</name>
    <name type="synonym">Muraena conger</name>
    <dbReference type="NCBI Taxonomy" id="82655"/>
    <lineage>
        <taxon>Eukaryota</taxon>
        <taxon>Metazoa</taxon>
        <taxon>Chordata</taxon>
        <taxon>Craniata</taxon>
        <taxon>Vertebrata</taxon>
        <taxon>Euteleostomi</taxon>
        <taxon>Actinopterygii</taxon>
        <taxon>Neopterygii</taxon>
        <taxon>Teleostei</taxon>
        <taxon>Anguilliformes</taxon>
        <taxon>Congridae</taxon>
        <taxon>Conger</taxon>
    </lineage>
</organism>
<keyword evidence="9" id="KW-0862">Zinc</keyword>
<sequence length="545" mass="58824">MPNVPRVCALPGCTNKEDDVMVSFFQFPKNDAIQKKSVAFLKSYDYSGTISANTRLCSDHFTKPDSFQNYNQRLLGLAKFLKLVTGAVPSLPPARDHHVRPTAGTCEKSYLHLQTSPAWQPSLALRSDLPRPRPGTDKPGGPTTEVRRTETPRSTSSSVQTDLTMAGMEHTEDQDESAPRKHGHGIYHRRAYAECTEVLNHSLSRNNPAGPSRNARSQREGAPPKRSRVEIIEDSRPAYQIDKITIKSEVLPDPQVEMNRLPEDETDHVRVQCKAEPQVWQIGFIGAGNMAFGIAQGILKSGEVHSGNVRVSAPSSNNLGRFQQMGVAVTHANAEVVRGSRLLFLAVKPHLVPAVLQEVAHLVTREHVVVSVAAGVTIATVEALLPPDSVVMRLMPNLPCVVQEGALLFARGSQARPEHGAVLRGLLAPCGLVEEGPETWIDAHTGLSGSGVAFVYLFAEALAEGGVKMGMPSALAHRIAAQTVLGAGHLLRDSGKHPAQLRADVCTPGGTTIFGLHELERGGLRAATMAAVEAATERARELGRK</sequence>
<dbReference type="Gene3D" id="1.10.3730.10">
    <property type="entry name" value="ProC C-terminal domain-like"/>
    <property type="match status" value="1"/>
</dbReference>
<dbReference type="Pfam" id="PF05485">
    <property type="entry name" value="THAP"/>
    <property type="match status" value="1"/>
</dbReference>
<keyword evidence="6 18" id="KW-0641">Proline biosynthesis</keyword>
<evidence type="ECO:0000313" key="22">
    <source>
        <dbReference type="Proteomes" id="UP001152803"/>
    </source>
</evidence>
<evidence type="ECO:0000256" key="9">
    <source>
        <dbReference type="ARBA" id="ARBA00022833"/>
    </source>
</evidence>
<dbReference type="InterPro" id="IPR036291">
    <property type="entry name" value="NAD(P)-bd_dom_sf"/>
</dbReference>
<keyword evidence="12 17" id="KW-0238">DNA-binding</keyword>
<evidence type="ECO:0000256" key="4">
    <source>
        <dbReference type="ARBA" id="ARBA00022490"/>
    </source>
</evidence>